<protein>
    <submittedName>
        <fullName evidence="2">Uncharacterized protein</fullName>
    </submittedName>
</protein>
<evidence type="ECO:0000313" key="3">
    <source>
        <dbReference type="Proteomes" id="UP000006512"/>
    </source>
</evidence>
<sequence length="54" mass="6036">MFLFFISEISPPAGLSPAFKWNTKNTEAPPAASQTEDTEFRVSSRLAQNPKHIE</sequence>
<gene>
    <name evidence="2" type="ORF">ABI_29420</name>
</gene>
<reference evidence="3" key="1">
    <citation type="submission" date="2011-03" db="EMBL/GenBank/DDBJ databases">
        <title>Draft genome sequence of Brevundimonas diminuta.</title>
        <authorList>
            <person name="Brown P.J.B."/>
            <person name="Buechlein A."/>
            <person name="Hemmerich C."/>
            <person name="Brun Y.V."/>
        </authorList>
    </citation>
    <scope>NUCLEOTIDE SEQUENCE [LARGE SCALE GENOMIC DNA]</scope>
    <source>
        <strain evidence="3">C19</strain>
    </source>
</reference>
<keyword evidence="3" id="KW-1185">Reference proteome</keyword>
<accession>F4QMT4</accession>
<feature type="region of interest" description="Disordered" evidence="1">
    <location>
        <begin position="24"/>
        <end position="54"/>
    </location>
</feature>
<dbReference type="AlphaFoldDB" id="F4QMT4"/>
<dbReference type="EMBL" id="GL883078">
    <property type="protein sequence ID" value="EGF91525.1"/>
    <property type="molecule type" value="Genomic_DNA"/>
</dbReference>
<dbReference type="Proteomes" id="UP000006512">
    <property type="component" value="Unassembled WGS sequence"/>
</dbReference>
<proteinExistence type="predicted"/>
<evidence type="ECO:0000256" key="1">
    <source>
        <dbReference type="SAM" id="MobiDB-lite"/>
    </source>
</evidence>
<name>F4QMT4_9CAUL</name>
<organism evidence="2 3">
    <name type="scientific">Asticcacaulis biprosthecium C19</name>
    <dbReference type="NCBI Taxonomy" id="715226"/>
    <lineage>
        <taxon>Bacteria</taxon>
        <taxon>Pseudomonadati</taxon>
        <taxon>Pseudomonadota</taxon>
        <taxon>Alphaproteobacteria</taxon>
        <taxon>Caulobacterales</taxon>
        <taxon>Caulobacteraceae</taxon>
        <taxon>Asticcacaulis</taxon>
    </lineage>
</organism>
<dbReference type="HOGENOM" id="CLU_3039987_0_0_5"/>
<evidence type="ECO:0000313" key="2">
    <source>
        <dbReference type="EMBL" id="EGF91525.1"/>
    </source>
</evidence>